<dbReference type="PANTHER" id="PTHR12692">
    <property type="entry name" value="DOLICHYL-DIPHOSPHOOLIGOSACCHARIDE--PROTEIN GLYCOSYLTRANSFERASE-RELATED"/>
    <property type="match status" value="1"/>
</dbReference>
<dbReference type="RefSeq" id="XP_001482944.2">
    <property type="nucleotide sequence ID" value="XM_001482894.1"/>
</dbReference>
<reference evidence="6 7" key="1">
    <citation type="journal article" date="2009" name="Nature">
        <title>Evolution of pathogenicity and sexual reproduction in eight Candida genomes.</title>
        <authorList>
            <person name="Butler G."/>
            <person name="Rasmussen M.D."/>
            <person name="Lin M.F."/>
            <person name="Santos M.A."/>
            <person name="Sakthikumar S."/>
            <person name="Munro C.A."/>
            <person name="Rheinbay E."/>
            <person name="Grabherr M."/>
            <person name="Forche A."/>
            <person name="Reedy J.L."/>
            <person name="Agrafioti I."/>
            <person name="Arnaud M.B."/>
            <person name="Bates S."/>
            <person name="Brown A.J."/>
            <person name="Brunke S."/>
            <person name="Costanzo M.C."/>
            <person name="Fitzpatrick D.A."/>
            <person name="de Groot P.W."/>
            <person name="Harris D."/>
            <person name="Hoyer L.L."/>
            <person name="Hube B."/>
            <person name="Klis F.M."/>
            <person name="Kodira C."/>
            <person name="Lennard N."/>
            <person name="Logue M.E."/>
            <person name="Martin R."/>
            <person name="Neiman A.M."/>
            <person name="Nikolaou E."/>
            <person name="Quail M.A."/>
            <person name="Quinn J."/>
            <person name="Santos M.C."/>
            <person name="Schmitzberger F.F."/>
            <person name="Sherlock G."/>
            <person name="Shah P."/>
            <person name="Silverstein K.A."/>
            <person name="Skrzypek M.S."/>
            <person name="Soll D."/>
            <person name="Staggs R."/>
            <person name="Stansfield I."/>
            <person name="Stumpf M.P."/>
            <person name="Sudbery P.E."/>
            <person name="Srikantha T."/>
            <person name="Zeng Q."/>
            <person name="Berman J."/>
            <person name="Berriman M."/>
            <person name="Heitman J."/>
            <person name="Gow N.A."/>
            <person name="Lorenz M.C."/>
            <person name="Birren B.W."/>
            <person name="Kellis M."/>
            <person name="Cuomo C.A."/>
        </authorList>
    </citation>
    <scope>NUCLEOTIDE SEQUENCE [LARGE SCALE GENOMIC DNA]</scope>
    <source>
        <strain evidence="7">ATCC 6260 / CBS 566 / DSM 6381 / JCM 1539 / NBRC 10279 / NRRL Y-324</strain>
    </source>
</reference>
<dbReference type="eggNOG" id="KOG2603">
    <property type="taxonomic scope" value="Eukaryota"/>
</dbReference>
<dbReference type="GO" id="GO:0008250">
    <property type="term" value="C:oligosaccharyltransferase complex"/>
    <property type="evidence" value="ECO:0007669"/>
    <property type="project" value="TreeGrafter"/>
</dbReference>
<dbReference type="STRING" id="294746.A5DNP8"/>
<sequence length="373" mass="42024">MTLHISHPYTAVYVKSQVSISRSHRIMLVFRALALFCASMAFVGATVVSSLRESALNSPNFIIEATNSDLSLFSGPRSYYTLLILTSTDPRHECELCLLLENIVAKVSRSYFRDHFASDSVFIAKVDIVDRTNIDIFDSLGLSEIPHIWLVPPSHRIGNLEADNESWEDKLYILKQPHLEFKLPIANENTQVMAMAQWLAETISKPIHVEAADGGMYYFVRNFAITFALILIVKKRGPRAFKNAGKKPVYSILAIVAVLLFTSGYHYTTSQKVPFVAQNDDRQFIYISGGSHYQFGIETLIVAANYLALASATLLLIFLGRYKVKSTRFIHSENMRATLISVTAVAIFLLFSCLTSIVLRKDHEYPYAFARLF</sequence>
<keyword evidence="7" id="KW-1185">Reference proteome</keyword>
<dbReference type="OrthoDB" id="67566at2759"/>
<dbReference type="GeneID" id="5124794"/>
<feature type="transmembrane region" description="Helical" evidence="5">
    <location>
        <begin position="215"/>
        <end position="233"/>
    </location>
</feature>
<protein>
    <recommendedName>
        <fullName evidence="8">Dolichyl-diphosphooligosaccharide--protein glycosyltransferase subunit OST6</fullName>
    </recommendedName>
</protein>
<evidence type="ECO:0000256" key="2">
    <source>
        <dbReference type="ARBA" id="ARBA00022692"/>
    </source>
</evidence>
<dbReference type="InParanoid" id="A5DNP8"/>
<dbReference type="PANTHER" id="PTHR12692:SF3">
    <property type="entry name" value="DOLICHYL-DIPHOSPHOOLIGOSACCHARIDE--PROTEIN GLYCOSYLTRANSFERASE SUBUNIT OST6"/>
    <property type="match status" value="1"/>
</dbReference>
<name>A5DNP8_PICGU</name>
<dbReference type="Gene3D" id="3.40.30.10">
    <property type="entry name" value="Glutaredoxin"/>
    <property type="match status" value="1"/>
</dbReference>
<evidence type="ECO:0000256" key="4">
    <source>
        <dbReference type="ARBA" id="ARBA00023136"/>
    </source>
</evidence>
<dbReference type="KEGG" id="pgu:PGUG_04899"/>
<evidence type="ECO:0008006" key="8">
    <source>
        <dbReference type="Google" id="ProtNLM"/>
    </source>
</evidence>
<feature type="transmembrane region" description="Helical" evidence="5">
    <location>
        <begin position="339"/>
        <end position="359"/>
    </location>
</feature>
<keyword evidence="3 5" id="KW-1133">Transmembrane helix</keyword>
<dbReference type="GO" id="GO:0018279">
    <property type="term" value="P:protein N-linked glycosylation via asparagine"/>
    <property type="evidence" value="ECO:0007669"/>
    <property type="project" value="TreeGrafter"/>
</dbReference>
<dbReference type="Pfam" id="PF04756">
    <property type="entry name" value="OST3_OST6"/>
    <property type="match status" value="1"/>
</dbReference>
<proteinExistence type="predicted"/>
<dbReference type="FunCoup" id="A5DNP8">
    <property type="interactions" value="113"/>
</dbReference>
<feature type="transmembrane region" description="Helical" evidence="5">
    <location>
        <begin position="249"/>
        <end position="267"/>
    </location>
</feature>
<accession>A5DNP8</accession>
<evidence type="ECO:0000256" key="5">
    <source>
        <dbReference type="SAM" id="Phobius"/>
    </source>
</evidence>
<evidence type="ECO:0000256" key="3">
    <source>
        <dbReference type="ARBA" id="ARBA00022989"/>
    </source>
</evidence>
<feature type="transmembrane region" description="Helical" evidence="5">
    <location>
        <begin position="300"/>
        <end position="319"/>
    </location>
</feature>
<organism evidence="6 7">
    <name type="scientific">Meyerozyma guilliermondii (strain ATCC 6260 / CBS 566 / DSM 6381 / JCM 1539 / NBRC 10279 / NRRL Y-324)</name>
    <name type="common">Yeast</name>
    <name type="synonym">Candida guilliermondii</name>
    <dbReference type="NCBI Taxonomy" id="294746"/>
    <lineage>
        <taxon>Eukaryota</taxon>
        <taxon>Fungi</taxon>
        <taxon>Dikarya</taxon>
        <taxon>Ascomycota</taxon>
        <taxon>Saccharomycotina</taxon>
        <taxon>Pichiomycetes</taxon>
        <taxon>Debaryomycetaceae</taxon>
        <taxon>Meyerozyma</taxon>
    </lineage>
</organism>
<evidence type="ECO:0000256" key="1">
    <source>
        <dbReference type="ARBA" id="ARBA00004141"/>
    </source>
</evidence>
<feature type="transmembrane region" description="Helical" evidence="5">
    <location>
        <begin position="28"/>
        <end position="51"/>
    </location>
</feature>
<dbReference type="Proteomes" id="UP000001997">
    <property type="component" value="Unassembled WGS sequence"/>
</dbReference>
<comment type="subcellular location">
    <subcellularLocation>
        <location evidence="1">Membrane</location>
        <topology evidence="1">Multi-pass membrane protein</topology>
    </subcellularLocation>
</comment>
<keyword evidence="2 5" id="KW-0812">Transmembrane</keyword>
<dbReference type="InterPro" id="IPR021149">
    <property type="entry name" value="OligosaccharylTrfase_OST3/OST6"/>
</dbReference>
<dbReference type="EMBL" id="CH408160">
    <property type="protein sequence ID" value="EDK40801.2"/>
    <property type="molecule type" value="Genomic_DNA"/>
</dbReference>
<evidence type="ECO:0000313" key="7">
    <source>
        <dbReference type="Proteomes" id="UP000001997"/>
    </source>
</evidence>
<dbReference type="VEuPathDB" id="FungiDB:PGUG_04899"/>
<dbReference type="HOGENOM" id="CLU_052855_2_0_1"/>
<keyword evidence="4 5" id="KW-0472">Membrane</keyword>
<gene>
    <name evidence="6" type="ORF">PGUG_04899</name>
</gene>
<dbReference type="OMA" id="WQFGIEI"/>
<evidence type="ECO:0000313" key="6">
    <source>
        <dbReference type="EMBL" id="EDK40801.2"/>
    </source>
</evidence>
<dbReference type="AlphaFoldDB" id="A5DNP8"/>